<sequence>MKINLSPPKNQMVQAWLLAALIFSVQNGVGIAGFQRIIFMESKQDAWISIIMAALGIHVLIFMMFSILKQYESADLYSINGDLFGKYIGSLLNMTYVIYHLLAFSVILVDYILIVKTWIFPEMPEWLLGALLLFLTYYGVTGGVRVLFGASFLVIFITAWMIFMLFQPLSYADWRMLSPVLSASPAELLRGAYRMTLTMLGYEVIMFVYPYLKDKKKAQKFAHLGLFFTTILVLVLMIVAIVYFSPKQLEKTVWATLTMLKIVRIPNLERFEFIAISLWMVIILPNLLFYMWAAFQGLKRTFRMKDKWSIIVTSIFVMSLVFTLNTVDKTIKFTDRFSTFAFIATVIFIVFIYGWTLIKKMIVKKGKSI</sequence>
<organism evidence="1 2">
    <name type="scientific">Metabacillus hrfriensis</name>
    <dbReference type="NCBI Taxonomy" id="3048891"/>
    <lineage>
        <taxon>Bacteria</taxon>
        <taxon>Bacillati</taxon>
        <taxon>Bacillota</taxon>
        <taxon>Bacilli</taxon>
        <taxon>Bacillales</taxon>
        <taxon>Bacillaceae</taxon>
        <taxon>Metabacillus</taxon>
    </lineage>
</organism>
<evidence type="ECO:0000313" key="2">
    <source>
        <dbReference type="Proteomes" id="UP001226091"/>
    </source>
</evidence>
<reference evidence="2" key="1">
    <citation type="journal article" date="2025" name="Aquaculture">
        <title>Assessment of the bioflocculant production and safety properties of Metabacillus hrfriensis sp. nov. based on phenotypic and whole-genome sequencing analysis.</title>
        <authorList>
            <person name="Zhang R."/>
            <person name="Zhao Z."/>
            <person name="Luo L."/>
            <person name="Wang S."/>
            <person name="Guo K."/>
            <person name="Xu W."/>
        </authorList>
    </citation>
    <scope>NUCLEOTIDE SEQUENCE [LARGE SCALE GENOMIC DNA]</scope>
    <source>
        <strain evidence="2">CT-WN-B3</strain>
    </source>
</reference>
<gene>
    <name evidence="1" type="ORF">QLQ22_09295</name>
</gene>
<keyword evidence="2" id="KW-1185">Reference proteome</keyword>
<accession>A0ACD4RH55</accession>
<protein>
    <submittedName>
        <fullName evidence="1">GerAB/ArcD/ProY family transporter</fullName>
    </submittedName>
</protein>
<proteinExistence type="predicted"/>
<name>A0ACD4RH55_9BACI</name>
<evidence type="ECO:0000313" key="1">
    <source>
        <dbReference type="EMBL" id="WHZ59500.1"/>
    </source>
</evidence>
<dbReference type="Proteomes" id="UP001226091">
    <property type="component" value="Chromosome"/>
</dbReference>
<dbReference type="EMBL" id="CP126116">
    <property type="protein sequence ID" value="WHZ59500.1"/>
    <property type="molecule type" value="Genomic_DNA"/>
</dbReference>